<gene>
    <name evidence="3" type="ORF">UFOPK3789_01181</name>
</gene>
<dbReference type="PANTHER" id="PTHR22642:SF2">
    <property type="entry name" value="PROTEIN LONG AFTER FAR-RED 3"/>
    <property type="match status" value="1"/>
</dbReference>
<dbReference type="EMBL" id="CAFBNL010000083">
    <property type="protein sequence ID" value="CAB4959221.1"/>
    <property type="molecule type" value="Genomic_DNA"/>
</dbReference>
<dbReference type="AlphaFoldDB" id="A0A6J7KUJ7"/>
<dbReference type="CDD" id="cd01300">
    <property type="entry name" value="YtcJ_like"/>
    <property type="match status" value="1"/>
</dbReference>
<dbReference type="Gene3D" id="3.20.20.140">
    <property type="entry name" value="Metal-dependent hydrolases"/>
    <property type="match status" value="1"/>
</dbReference>
<organism evidence="3">
    <name type="scientific">freshwater metagenome</name>
    <dbReference type="NCBI Taxonomy" id="449393"/>
    <lineage>
        <taxon>unclassified sequences</taxon>
        <taxon>metagenomes</taxon>
        <taxon>ecological metagenomes</taxon>
    </lineage>
</organism>
<sequence length="556" mass="60333">MSDTTIYTASKIVTMHSSNPVARAVAVRDGRVLAVGSLEECQAWGPHVIDERYADAVILPGFIEGHGHTMDALNSEQSYVGFFDYPLADGSTVLGITSTAALISRLKEIESGLGDDEILLANGLDPIFFPGEPRLTCHDLDEVSKTRQIFIRHASGHLATVNSALIAAEGITRDSLTPGVGKDESGEPSGELREPPAMSLASRAFREMQIRSINPGLVRTHAEMARNAGVTTSTELVGLMLLLPQQLEAWHEIVDAPDFPGRMVLYNLPSMPGTSADYDAMAEAFLALQKSDTPKMRNGGVKLIIDGSIQGWTAKMQWPGYFSGEDNAHLLTTPEELKETVKAFHRRRININAHCNGNAATEIFLDAVEDALIDFAWLDHRHVVQHSQTSTAAQYRRMAKLGVCANIFINHIWYWGDQHAAITMGPDRVRSMWACRTALDAGVPISLHTDSGVTPIGHLMTMWCAVNRVTPSGRVLGEAERITPYEALYAATLGAAYQLHLDHEIGSIETGKRADFAVVDASPLDVDPLAICDILVLGIVVGGEHFEAPQNAESGS</sequence>
<protein>
    <submittedName>
        <fullName evidence="3">Unannotated protein</fullName>
    </submittedName>
</protein>
<dbReference type="InterPro" id="IPR032466">
    <property type="entry name" value="Metal_Hydrolase"/>
</dbReference>
<feature type="compositionally biased region" description="Basic and acidic residues" evidence="1">
    <location>
        <begin position="181"/>
        <end position="194"/>
    </location>
</feature>
<dbReference type="Gene3D" id="3.10.310.70">
    <property type="match status" value="1"/>
</dbReference>
<dbReference type="SUPFAM" id="SSF51556">
    <property type="entry name" value="Metallo-dependent hydrolases"/>
    <property type="match status" value="1"/>
</dbReference>
<evidence type="ECO:0000259" key="2">
    <source>
        <dbReference type="Pfam" id="PF07969"/>
    </source>
</evidence>
<feature type="region of interest" description="Disordered" evidence="1">
    <location>
        <begin position="176"/>
        <end position="196"/>
    </location>
</feature>
<dbReference type="InterPro" id="IPR033932">
    <property type="entry name" value="YtcJ-like"/>
</dbReference>
<dbReference type="GO" id="GO:0016810">
    <property type="term" value="F:hydrolase activity, acting on carbon-nitrogen (but not peptide) bonds"/>
    <property type="evidence" value="ECO:0007669"/>
    <property type="project" value="InterPro"/>
</dbReference>
<dbReference type="Pfam" id="PF07969">
    <property type="entry name" value="Amidohydro_3"/>
    <property type="match status" value="1"/>
</dbReference>
<accession>A0A6J7KUJ7</accession>
<dbReference type="PANTHER" id="PTHR22642">
    <property type="entry name" value="IMIDAZOLONEPROPIONASE"/>
    <property type="match status" value="1"/>
</dbReference>
<dbReference type="Gene3D" id="2.30.40.10">
    <property type="entry name" value="Urease, subunit C, domain 1"/>
    <property type="match status" value="1"/>
</dbReference>
<proteinExistence type="predicted"/>
<evidence type="ECO:0000313" key="3">
    <source>
        <dbReference type="EMBL" id="CAB4959221.1"/>
    </source>
</evidence>
<reference evidence="3" key="1">
    <citation type="submission" date="2020-05" db="EMBL/GenBank/DDBJ databases">
        <authorList>
            <person name="Chiriac C."/>
            <person name="Salcher M."/>
            <person name="Ghai R."/>
            <person name="Kavagutti S V."/>
        </authorList>
    </citation>
    <scope>NUCLEOTIDE SEQUENCE</scope>
</reference>
<evidence type="ECO:0000256" key="1">
    <source>
        <dbReference type="SAM" id="MobiDB-lite"/>
    </source>
</evidence>
<name>A0A6J7KUJ7_9ZZZZ</name>
<dbReference type="SUPFAM" id="SSF51338">
    <property type="entry name" value="Composite domain of metallo-dependent hydrolases"/>
    <property type="match status" value="1"/>
</dbReference>
<feature type="domain" description="Amidohydrolase 3" evidence="2">
    <location>
        <begin position="56"/>
        <end position="544"/>
    </location>
</feature>
<dbReference type="InterPro" id="IPR011059">
    <property type="entry name" value="Metal-dep_hydrolase_composite"/>
</dbReference>
<dbReference type="InterPro" id="IPR013108">
    <property type="entry name" value="Amidohydro_3"/>
</dbReference>